<dbReference type="PROSITE" id="PS50003">
    <property type="entry name" value="PH_DOMAIN"/>
    <property type="match status" value="1"/>
</dbReference>
<dbReference type="InterPro" id="IPR011993">
    <property type="entry name" value="PH-like_dom_sf"/>
</dbReference>
<evidence type="ECO:0000313" key="2">
    <source>
        <dbReference type="EMBL" id="KOF71156.1"/>
    </source>
</evidence>
<sequence length="165" mass="18639">MKGFPCIDALPASLSAVDENMPLPNEQGAPVKCGHLYLIIGPNRQLAVFVNVYWSGFEHFAVIYRDKKFCNASAFIRIKRCVVTKDSQKGNRFVIIPNNSEGCTIVFECETERETDEWVKALSYKSYKNNRCCLSKPSVVPEMTVPIPKSPVLPTLKEYDEDEDV</sequence>
<accession>A0A0L8G2C0</accession>
<dbReference type="InterPro" id="IPR001849">
    <property type="entry name" value="PH_domain"/>
</dbReference>
<dbReference type="SMART" id="SM00233">
    <property type="entry name" value="PH"/>
    <property type="match status" value="1"/>
</dbReference>
<gene>
    <name evidence="2" type="ORF">OCBIM_22001520mg</name>
</gene>
<name>A0A0L8G2C0_OCTBM</name>
<evidence type="ECO:0000259" key="1">
    <source>
        <dbReference type="PROSITE" id="PS50003"/>
    </source>
</evidence>
<feature type="domain" description="PH" evidence="1">
    <location>
        <begin position="93"/>
        <end position="127"/>
    </location>
</feature>
<dbReference type="KEGG" id="obi:106879608"/>
<reference evidence="2" key="1">
    <citation type="submission" date="2015-07" db="EMBL/GenBank/DDBJ databases">
        <title>MeaNS - Measles Nucleotide Surveillance Program.</title>
        <authorList>
            <person name="Tran T."/>
            <person name="Druce J."/>
        </authorList>
    </citation>
    <scope>NUCLEOTIDE SEQUENCE</scope>
    <source>
        <strain evidence="2">UCB-OBI-ISO-001</strain>
        <tissue evidence="2">Gonad</tissue>
    </source>
</reference>
<proteinExistence type="predicted"/>
<protein>
    <recommendedName>
        <fullName evidence="1">PH domain-containing protein</fullName>
    </recommendedName>
</protein>
<dbReference type="Pfam" id="PF00169">
    <property type="entry name" value="PH"/>
    <property type="match status" value="1"/>
</dbReference>
<dbReference type="EMBL" id="KQ424343">
    <property type="protein sequence ID" value="KOF71156.1"/>
    <property type="molecule type" value="Genomic_DNA"/>
</dbReference>
<dbReference type="SUPFAM" id="SSF50729">
    <property type="entry name" value="PH domain-like"/>
    <property type="match status" value="1"/>
</dbReference>
<organism evidence="2">
    <name type="scientific">Octopus bimaculoides</name>
    <name type="common">California two-spotted octopus</name>
    <dbReference type="NCBI Taxonomy" id="37653"/>
    <lineage>
        <taxon>Eukaryota</taxon>
        <taxon>Metazoa</taxon>
        <taxon>Spiralia</taxon>
        <taxon>Lophotrochozoa</taxon>
        <taxon>Mollusca</taxon>
        <taxon>Cephalopoda</taxon>
        <taxon>Coleoidea</taxon>
        <taxon>Octopodiformes</taxon>
        <taxon>Octopoda</taxon>
        <taxon>Incirrata</taxon>
        <taxon>Octopodidae</taxon>
        <taxon>Octopus</taxon>
    </lineage>
</organism>
<dbReference type="OMA" id="SCFEHYA"/>
<dbReference type="OrthoDB" id="6538124at2759"/>
<dbReference type="Gene3D" id="2.30.29.30">
    <property type="entry name" value="Pleckstrin-homology domain (PH domain)/Phosphotyrosine-binding domain (PTB)"/>
    <property type="match status" value="1"/>
</dbReference>
<dbReference type="AlphaFoldDB" id="A0A0L8G2C0"/>